<proteinExistence type="predicted"/>
<dbReference type="Proteomes" id="UP000002484">
    <property type="component" value="Chromosome"/>
</dbReference>
<evidence type="ECO:0000256" key="1">
    <source>
        <dbReference type="SAM" id="MobiDB-lite"/>
    </source>
</evidence>
<dbReference type="Pfam" id="PF05305">
    <property type="entry name" value="DUF732"/>
    <property type="match status" value="1"/>
</dbReference>
<evidence type="ECO:0000313" key="4">
    <source>
        <dbReference type="Proteomes" id="UP000002484"/>
    </source>
</evidence>
<feature type="domain" description="DUF732" evidence="2">
    <location>
        <begin position="62"/>
        <end position="133"/>
    </location>
</feature>
<dbReference type="PROSITE" id="PS51257">
    <property type="entry name" value="PROKAR_LIPOPROTEIN"/>
    <property type="match status" value="1"/>
</dbReference>
<protein>
    <recommendedName>
        <fullName evidence="2">DUF732 domain-containing protein</fullName>
    </recommendedName>
</protein>
<gene>
    <name evidence="3" type="ordered locus">FraEuI1c_2685</name>
</gene>
<dbReference type="RefSeq" id="WP_013423835.1">
    <property type="nucleotide sequence ID" value="NC_014666.1"/>
</dbReference>
<feature type="compositionally biased region" description="Gly residues" evidence="1">
    <location>
        <begin position="234"/>
        <end position="260"/>
    </location>
</feature>
<reference evidence="3 4" key="1">
    <citation type="submission" date="2010-10" db="EMBL/GenBank/DDBJ databases">
        <title>Complete sequence of Frankia sp. EuI1c.</title>
        <authorList>
            <consortium name="US DOE Joint Genome Institute"/>
            <person name="Lucas S."/>
            <person name="Copeland A."/>
            <person name="Lapidus A."/>
            <person name="Cheng J.-F."/>
            <person name="Bruce D."/>
            <person name="Goodwin L."/>
            <person name="Pitluck S."/>
            <person name="Chertkov O."/>
            <person name="Detter J.C."/>
            <person name="Han C."/>
            <person name="Tapia R."/>
            <person name="Land M."/>
            <person name="Hauser L."/>
            <person name="Jeffries C."/>
            <person name="Kyrpides N."/>
            <person name="Ivanova N."/>
            <person name="Mikhailova N."/>
            <person name="Beauchemin N."/>
            <person name="Sen A."/>
            <person name="Sur S.A."/>
            <person name="Gtari M."/>
            <person name="Wall L."/>
            <person name="Tisa L."/>
            <person name="Woyke T."/>
        </authorList>
    </citation>
    <scope>NUCLEOTIDE SEQUENCE [LARGE SCALE GENOMIC DNA]</scope>
    <source>
        <strain evidence="4">DSM 45817 / CECT 9037 / EuI1c</strain>
    </source>
</reference>
<dbReference type="InParanoid" id="E3J5B9"/>
<dbReference type="OrthoDB" id="3208988at2"/>
<feature type="region of interest" description="Disordered" evidence="1">
    <location>
        <begin position="34"/>
        <end position="61"/>
    </location>
</feature>
<dbReference type="KEGG" id="fri:FraEuI1c_2685"/>
<dbReference type="AlphaFoldDB" id="E3J5B9"/>
<feature type="region of interest" description="Disordered" evidence="1">
    <location>
        <begin position="233"/>
        <end position="260"/>
    </location>
</feature>
<dbReference type="EMBL" id="CP002299">
    <property type="protein sequence ID" value="ADP80717.1"/>
    <property type="molecule type" value="Genomic_DNA"/>
</dbReference>
<dbReference type="HOGENOM" id="CLU_1068550_0_0_11"/>
<organism evidence="3 4">
    <name type="scientific">Pseudofrankia inefficax (strain DSM 45817 / CECT 9037 / DDB 130130 / EuI1c)</name>
    <name type="common">Frankia inefficax</name>
    <dbReference type="NCBI Taxonomy" id="298654"/>
    <lineage>
        <taxon>Bacteria</taxon>
        <taxon>Bacillati</taxon>
        <taxon>Actinomycetota</taxon>
        <taxon>Actinomycetes</taxon>
        <taxon>Frankiales</taxon>
        <taxon>Frankiaceae</taxon>
        <taxon>Pseudofrankia</taxon>
    </lineage>
</organism>
<accession>E3J5B9</accession>
<evidence type="ECO:0000313" key="3">
    <source>
        <dbReference type="EMBL" id="ADP80717.1"/>
    </source>
</evidence>
<evidence type="ECO:0000259" key="2">
    <source>
        <dbReference type="Pfam" id="PF05305"/>
    </source>
</evidence>
<keyword evidence="4" id="KW-1185">Reference proteome</keyword>
<dbReference type="InterPro" id="IPR007969">
    <property type="entry name" value="DUF732"/>
</dbReference>
<name>E3J5B9_PSEI1</name>
<sequence length="260" mass="25930" precursor="true">MRPWRLAARAAVGMLAGVLALVVAGCGPNIENDLPPATASPTGTPSPGPVTPSASPSLPPGDRAYLAQLAATLPGLSADDDWKIEQASWTCLELDAGMTLRGAATTSALVSDDRLTVASATTLARAAVPNYCPRHTGELAFDGDAPLDRTLDANGQGACFWLDYAQELSSGGKRVGDIDLAYAVFAAGASAKKALPPDFRDAWLAMTSDISTPQGIADREALCGQHGWPSGLAGTVGGGGGSGGSGGGGTGSTGGVGQPA</sequence>